<sequence length="431" mass="48151">MYTGNALDEENKIIAKGEGIYLWDVQGKKYIDALSGLGVVNIGHCNQQVVAAIKEQSEQLEYISPFMGFSHPSVLKLVDLLSPLIPIKNPKFYFVNSGSEAVERAIMIAKQYHIRRNMPNKQMIIGLEGSFHGSTLACFSVGGLPNLSHFYGPLLPGTIKADCPNCYRCEFQKESCNYYCIQKLKKLIQYYRSENIAAFIMEPIMNAKGIVVPPTGYVKKAYELCRENDILFICDEIVTGFGRTGSMFVAQEAGIQPDIITVAKGLSSGYIPISAAIISEQIADEFTKRSSIQNVYGSTFGGHPIACAAAYANVKVILEDNLVENANEIGQYIEEKFKSLYQFNFVGDIRGRGLMWGIELVKDKKSKERYPLSMKLSQRMESGLYEKGLLCRVAADVIRLCPPLISSKEDIDNIYTILYDFFSNLDLNNNL</sequence>
<dbReference type="GO" id="GO:0030170">
    <property type="term" value="F:pyridoxal phosphate binding"/>
    <property type="evidence" value="ECO:0007669"/>
    <property type="project" value="InterPro"/>
</dbReference>
<dbReference type="Gene3D" id="3.40.640.10">
    <property type="entry name" value="Type I PLP-dependent aspartate aminotransferase-like (Major domain)"/>
    <property type="match status" value="1"/>
</dbReference>
<comment type="similarity">
    <text evidence="1 5">Belongs to the class-III pyridoxal-phosphate-dependent aminotransferase family.</text>
</comment>
<keyword evidence="3 6" id="KW-0808">Transferase</keyword>
<keyword evidence="2 6" id="KW-0032">Aminotransferase</keyword>
<evidence type="ECO:0000256" key="1">
    <source>
        <dbReference type="ARBA" id="ARBA00008954"/>
    </source>
</evidence>
<accession>A0A1I6L0G7</accession>
<dbReference type="InterPro" id="IPR005814">
    <property type="entry name" value="Aminotrans_3"/>
</dbReference>
<evidence type="ECO:0000256" key="3">
    <source>
        <dbReference type="ARBA" id="ARBA00022679"/>
    </source>
</evidence>
<keyword evidence="4 5" id="KW-0663">Pyridoxal phosphate</keyword>
<evidence type="ECO:0000256" key="4">
    <source>
        <dbReference type="ARBA" id="ARBA00022898"/>
    </source>
</evidence>
<evidence type="ECO:0000313" key="6">
    <source>
        <dbReference type="EMBL" id="SFR96944.1"/>
    </source>
</evidence>
<proteinExistence type="inferred from homology"/>
<dbReference type="PROSITE" id="PS00600">
    <property type="entry name" value="AA_TRANSFER_CLASS_3"/>
    <property type="match status" value="1"/>
</dbReference>
<dbReference type="GO" id="GO:0005829">
    <property type="term" value="C:cytosol"/>
    <property type="evidence" value="ECO:0007669"/>
    <property type="project" value="TreeGrafter"/>
</dbReference>
<dbReference type="FunFam" id="3.40.640.10:FF:000014">
    <property type="entry name" value="Adenosylmethionine-8-amino-7-oxononanoate aminotransferase, probable"/>
    <property type="match status" value="1"/>
</dbReference>
<dbReference type="STRING" id="37658.SAMN05661086_02951"/>
<dbReference type="PIRSF" id="PIRSF000521">
    <property type="entry name" value="Transaminase_4ab_Lys_Orn"/>
    <property type="match status" value="1"/>
</dbReference>
<protein>
    <submittedName>
        <fullName evidence="6">Adenosylmethionine-8-amino-7-oxononanoate aminotransferase</fullName>
    </submittedName>
</protein>
<evidence type="ECO:0000313" key="7">
    <source>
        <dbReference type="Proteomes" id="UP000199659"/>
    </source>
</evidence>
<dbReference type="Proteomes" id="UP000199659">
    <property type="component" value="Unassembled WGS sequence"/>
</dbReference>
<dbReference type="InterPro" id="IPR049704">
    <property type="entry name" value="Aminotrans_3_PPA_site"/>
</dbReference>
<keyword evidence="7" id="KW-1185">Reference proteome</keyword>
<evidence type="ECO:0000256" key="2">
    <source>
        <dbReference type="ARBA" id="ARBA00022576"/>
    </source>
</evidence>
<dbReference type="EMBL" id="FOYZ01000012">
    <property type="protein sequence ID" value="SFR96944.1"/>
    <property type="molecule type" value="Genomic_DNA"/>
</dbReference>
<dbReference type="Gene3D" id="3.90.1150.10">
    <property type="entry name" value="Aspartate Aminotransferase, domain 1"/>
    <property type="match status" value="1"/>
</dbReference>
<dbReference type="Pfam" id="PF00202">
    <property type="entry name" value="Aminotran_3"/>
    <property type="match status" value="1"/>
</dbReference>
<evidence type="ECO:0000256" key="5">
    <source>
        <dbReference type="RuleBase" id="RU003560"/>
    </source>
</evidence>
<reference evidence="6 7" key="1">
    <citation type="submission" date="2016-10" db="EMBL/GenBank/DDBJ databases">
        <authorList>
            <person name="de Groot N.N."/>
        </authorList>
    </citation>
    <scope>NUCLEOTIDE SEQUENCE [LARGE SCALE GENOMIC DNA]</scope>
    <source>
        <strain evidence="6 7">743A</strain>
    </source>
</reference>
<dbReference type="InterPro" id="IPR015421">
    <property type="entry name" value="PyrdxlP-dep_Trfase_major"/>
</dbReference>
<organism evidence="6 7">
    <name type="scientific">Anaeromicropila populeti</name>
    <dbReference type="NCBI Taxonomy" id="37658"/>
    <lineage>
        <taxon>Bacteria</taxon>
        <taxon>Bacillati</taxon>
        <taxon>Bacillota</taxon>
        <taxon>Clostridia</taxon>
        <taxon>Lachnospirales</taxon>
        <taxon>Lachnospiraceae</taxon>
        <taxon>Anaeromicropila</taxon>
    </lineage>
</organism>
<gene>
    <name evidence="6" type="ORF">SAMN05661086_02951</name>
</gene>
<dbReference type="PANTHER" id="PTHR43094">
    <property type="entry name" value="AMINOTRANSFERASE"/>
    <property type="match status" value="1"/>
</dbReference>
<dbReference type="InterPro" id="IPR015424">
    <property type="entry name" value="PyrdxlP-dep_Trfase"/>
</dbReference>
<dbReference type="GO" id="GO:0008483">
    <property type="term" value="F:transaminase activity"/>
    <property type="evidence" value="ECO:0007669"/>
    <property type="project" value="UniProtKB-KW"/>
</dbReference>
<dbReference type="AlphaFoldDB" id="A0A1I6L0G7"/>
<name>A0A1I6L0G7_9FIRM</name>
<dbReference type="InterPro" id="IPR015422">
    <property type="entry name" value="PyrdxlP-dep_Trfase_small"/>
</dbReference>
<dbReference type="SUPFAM" id="SSF53383">
    <property type="entry name" value="PLP-dependent transferases"/>
    <property type="match status" value="1"/>
</dbReference>
<dbReference type="CDD" id="cd00610">
    <property type="entry name" value="OAT_like"/>
    <property type="match status" value="1"/>
</dbReference>
<dbReference type="PANTHER" id="PTHR43094:SF1">
    <property type="entry name" value="AMINOTRANSFERASE CLASS-III"/>
    <property type="match status" value="1"/>
</dbReference>